<feature type="transmembrane region" description="Helical" evidence="6">
    <location>
        <begin position="213"/>
        <end position="232"/>
    </location>
</feature>
<dbReference type="RefSeq" id="WP_143782679.1">
    <property type="nucleotide sequence ID" value="NZ_CP041616.1"/>
</dbReference>
<keyword evidence="5 6" id="KW-0472">Membrane</keyword>
<dbReference type="EMBL" id="CP041616">
    <property type="protein sequence ID" value="QDO88004.1"/>
    <property type="molecule type" value="Genomic_DNA"/>
</dbReference>
<gene>
    <name evidence="7" type="ORF">FNH13_06300</name>
</gene>
<dbReference type="InterPro" id="IPR043428">
    <property type="entry name" value="LivM-like"/>
</dbReference>
<dbReference type="GO" id="GO:0015658">
    <property type="term" value="F:branched-chain amino acid transmembrane transporter activity"/>
    <property type="evidence" value="ECO:0007669"/>
    <property type="project" value="InterPro"/>
</dbReference>
<evidence type="ECO:0000313" key="7">
    <source>
        <dbReference type="EMBL" id="QDO88004.1"/>
    </source>
</evidence>
<organism evidence="7 8">
    <name type="scientific">Ornithinimicrobium ciconiae</name>
    <dbReference type="NCBI Taxonomy" id="2594265"/>
    <lineage>
        <taxon>Bacteria</taxon>
        <taxon>Bacillati</taxon>
        <taxon>Actinomycetota</taxon>
        <taxon>Actinomycetes</taxon>
        <taxon>Micrococcales</taxon>
        <taxon>Ornithinimicrobiaceae</taxon>
        <taxon>Ornithinimicrobium</taxon>
    </lineage>
</organism>
<feature type="transmembrane region" description="Helical" evidence="6">
    <location>
        <begin position="166"/>
        <end position="192"/>
    </location>
</feature>
<evidence type="ECO:0000256" key="3">
    <source>
        <dbReference type="ARBA" id="ARBA00022692"/>
    </source>
</evidence>
<dbReference type="AlphaFoldDB" id="A0A516G900"/>
<dbReference type="KEGG" id="orz:FNH13_06300"/>
<feature type="transmembrane region" description="Helical" evidence="6">
    <location>
        <begin position="287"/>
        <end position="305"/>
    </location>
</feature>
<feature type="transmembrane region" description="Helical" evidence="6">
    <location>
        <begin position="116"/>
        <end position="133"/>
    </location>
</feature>
<dbReference type="CDD" id="cd06581">
    <property type="entry name" value="TM_PBP1_LivM_like"/>
    <property type="match status" value="1"/>
</dbReference>
<dbReference type="InterPro" id="IPR001851">
    <property type="entry name" value="ABC_transp_permease"/>
</dbReference>
<dbReference type="Pfam" id="PF02653">
    <property type="entry name" value="BPD_transp_2"/>
    <property type="match status" value="1"/>
</dbReference>
<dbReference type="PANTHER" id="PTHR30482:SF17">
    <property type="entry name" value="ABC TRANSPORTER ATP-BINDING PROTEIN"/>
    <property type="match status" value="1"/>
</dbReference>
<name>A0A516G900_9MICO</name>
<keyword evidence="8" id="KW-1185">Reference proteome</keyword>
<evidence type="ECO:0000256" key="2">
    <source>
        <dbReference type="ARBA" id="ARBA00022475"/>
    </source>
</evidence>
<evidence type="ECO:0000256" key="1">
    <source>
        <dbReference type="ARBA" id="ARBA00004651"/>
    </source>
</evidence>
<feature type="transmembrane region" description="Helical" evidence="6">
    <location>
        <begin position="265"/>
        <end position="281"/>
    </location>
</feature>
<dbReference type="OrthoDB" id="9814461at2"/>
<keyword evidence="2" id="KW-1003">Cell membrane</keyword>
<evidence type="ECO:0000313" key="8">
    <source>
        <dbReference type="Proteomes" id="UP000315395"/>
    </source>
</evidence>
<proteinExistence type="predicted"/>
<feature type="transmembrane region" description="Helical" evidence="6">
    <location>
        <begin position="88"/>
        <end position="109"/>
    </location>
</feature>
<keyword evidence="3 6" id="KW-0812">Transmembrane</keyword>
<feature type="transmembrane region" description="Helical" evidence="6">
    <location>
        <begin position="12"/>
        <end position="30"/>
    </location>
</feature>
<accession>A0A516G900</accession>
<keyword evidence="4 6" id="KW-1133">Transmembrane helix</keyword>
<dbReference type="Proteomes" id="UP000315395">
    <property type="component" value="Chromosome"/>
</dbReference>
<evidence type="ECO:0000256" key="5">
    <source>
        <dbReference type="ARBA" id="ARBA00023136"/>
    </source>
</evidence>
<reference evidence="7 8" key="1">
    <citation type="submission" date="2019-07" db="EMBL/GenBank/DDBJ databases">
        <title>complete genome sequencing of Ornithinimicrobium sp. H23M54.</title>
        <authorList>
            <person name="Bae J.-W."/>
            <person name="Lee S.-Y."/>
        </authorList>
    </citation>
    <scope>NUCLEOTIDE SEQUENCE [LARGE SCALE GENOMIC DNA]</scope>
    <source>
        <strain evidence="7 8">H23M54</strain>
    </source>
</reference>
<protein>
    <submittedName>
        <fullName evidence="7">Branched-chain amino acid ABC transporter permease</fullName>
    </submittedName>
</protein>
<dbReference type="GO" id="GO:0005886">
    <property type="term" value="C:plasma membrane"/>
    <property type="evidence" value="ECO:0007669"/>
    <property type="project" value="UniProtKB-SubCell"/>
</dbReference>
<comment type="subcellular location">
    <subcellularLocation>
        <location evidence="1">Cell membrane</location>
        <topology evidence="1">Multi-pass membrane protein</topology>
    </subcellularLocation>
</comment>
<evidence type="ECO:0000256" key="4">
    <source>
        <dbReference type="ARBA" id="ARBA00022989"/>
    </source>
</evidence>
<evidence type="ECO:0000256" key="6">
    <source>
        <dbReference type="SAM" id="Phobius"/>
    </source>
</evidence>
<sequence>MNTVKNLLPARLPFLALAAVVLAFLLPFMISSQMESLLTRALIFAVMAASLDLAYGQAGLISLGHAALAGVGGYTAGLLMVQGGIDSFWIGMLAAGAAAAVASLIFALISLRTKGLYFILVTLALGQGMANLAQQWDVLKTGGAEAVVGIMWPSLGFGEEWNPGTFYQFVLVVCVVAMWIILRIGGSPLGLAMRGTRDNDERMQALGYNTYRYRVAALVVSGTLTGMAGALFAYHSGLIAPSNIGLETSGLLVLMVIIGGTGTRYGPALGGIFVVLLEFYATEVSQARAPLLIGLLFIVTALTFHRRAALAAWVRRVTRRSPQHGLT</sequence>
<dbReference type="PANTHER" id="PTHR30482">
    <property type="entry name" value="HIGH-AFFINITY BRANCHED-CHAIN AMINO ACID TRANSPORT SYSTEM PERMEASE"/>
    <property type="match status" value="1"/>
</dbReference>
<feature type="transmembrane region" description="Helical" evidence="6">
    <location>
        <begin position="42"/>
        <end position="68"/>
    </location>
</feature>